<evidence type="ECO:0000313" key="1">
    <source>
        <dbReference type="EMBL" id="MFD0629490.1"/>
    </source>
</evidence>
<reference evidence="2" key="1">
    <citation type="journal article" date="2019" name="Int. J. Syst. Evol. Microbiol.">
        <title>The Global Catalogue of Microorganisms (GCM) 10K type strain sequencing project: providing services to taxonomists for standard genome sequencing and annotation.</title>
        <authorList>
            <consortium name="The Broad Institute Genomics Platform"/>
            <consortium name="The Broad Institute Genome Sequencing Center for Infectious Disease"/>
            <person name="Wu L."/>
            <person name="Ma J."/>
        </authorList>
    </citation>
    <scope>NUCLEOTIDE SEQUENCE [LARGE SCALE GENOMIC DNA]</scope>
    <source>
        <strain evidence="2">JCM 12607</strain>
    </source>
</reference>
<evidence type="ECO:0008006" key="3">
    <source>
        <dbReference type="Google" id="ProtNLM"/>
    </source>
</evidence>
<accession>A0ABW2XBS6</accession>
<comment type="caution">
    <text evidence="1">The sequence shown here is derived from an EMBL/GenBank/DDBJ whole genome shotgun (WGS) entry which is preliminary data.</text>
</comment>
<evidence type="ECO:0000313" key="2">
    <source>
        <dbReference type="Proteomes" id="UP001596915"/>
    </source>
</evidence>
<gene>
    <name evidence="1" type="ORF">ACFQ2K_49640</name>
</gene>
<protein>
    <recommendedName>
        <fullName evidence="3">LysR substrate-binding domain-containing protein</fullName>
    </recommendedName>
</protein>
<dbReference type="EMBL" id="JBHTGL010000008">
    <property type="protein sequence ID" value="MFD0629490.1"/>
    <property type="molecule type" value="Genomic_DNA"/>
</dbReference>
<keyword evidence="2" id="KW-1185">Reference proteome</keyword>
<proteinExistence type="predicted"/>
<sequence>MAHRARPLRAIAPASREAAGPPWLPWPSSVLVGRPGRDGGPAAGAGARGPSAVDGTQLLAIVSSGEAVCPVYAHALRYYARPDIAYVPIHDAPLGRWALCWRTSSETASIRDFAKVADDLGPLSL</sequence>
<organism evidence="1 2">
    <name type="scientific">Streptomyces sanglieri</name>
    <dbReference type="NCBI Taxonomy" id="193460"/>
    <lineage>
        <taxon>Bacteria</taxon>
        <taxon>Bacillati</taxon>
        <taxon>Actinomycetota</taxon>
        <taxon>Actinomycetes</taxon>
        <taxon>Kitasatosporales</taxon>
        <taxon>Streptomycetaceae</taxon>
        <taxon>Streptomyces</taxon>
    </lineage>
</organism>
<dbReference type="Proteomes" id="UP001596915">
    <property type="component" value="Unassembled WGS sequence"/>
</dbReference>
<name>A0ABW2XBS6_9ACTN</name>